<dbReference type="InterPro" id="IPR016047">
    <property type="entry name" value="M23ase_b-sheet_dom"/>
</dbReference>
<evidence type="ECO:0000256" key="2">
    <source>
        <dbReference type="SAM" id="MobiDB-lite"/>
    </source>
</evidence>
<keyword evidence="3" id="KW-0472">Membrane</keyword>
<evidence type="ECO:0000256" key="3">
    <source>
        <dbReference type="SAM" id="Phobius"/>
    </source>
</evidence>
<gene>
    <name evidence="5" type="ORF">HKN21_07260</name>
</gene>
<dbReference type="InterPro" id="IPR011055">
    <property type="entry name" value="Dup_hybrid_motif"/>
</dbReference>
<accession>A0A7Y2E908</accession>
<dbReference type="EMBL" id="JABDJR010000283">
    <property type="protein sequence ID" value="NNF06542.1"/>
    <property type="molecule type" value="Genomic_DNA"/>
</dbReference>
<evidence type="ECO:0000313" key="6">
    <source>
        <dbReference type="Proteomes" id="UP000547674"/>
    </source>
</evidence>
<feature type="transmembrane region" description="Helical" evidence="3">
    <location>
        <begin position="21"/>
        <end position="44"/>
    </location>
</feature>
<comment type="caution">
    <text evidence="5">The sequence shown here is derived from an EMBL/GenBank/DDBJ whole genome shotgun (WGS) entry which is preliminary data.</text>
</comment>
<keyword evidence="3" id="KW-0812">Transmembrane</keyword>
<dbReference type="Proteomes" id="UP000547674">
    <property type="component" value="Unassembled WGS sequence"/>
</dbReference>
<proteinExistence type="predicted"/>
<dbReference type="AlphaFoldDB" id="A0A7Y2E908"/>
<keyword evidence="3" id="KW-1133">Transmembrane helix</keyword>
<dbReference type="PANTHER" id="PTHR21666:SF270">
    <property type="entry name" value="MUREIN HYDROLASE ACTIVATOR ENVC"/>
    <property type="match status" value="1"/>
</dbReference>
<dbReference type="PANTHER" id="PTHR21666">
    <property type="entry name" value="PEPTIDASE-RELATED"/>
    <property type="match status" value="1"/>
</dbReference>
<dbReference type="InterPro" id="IPR050570">
    <property type="entry name" value="Cell_wall_metabolism_enzyme"/>
</dbReference>
<dbReference type="GO" id="GO:0004222">
    <property type="term" value="F:metalloendopeptidase activity"/>
    <property type="evidence" value="ECO:0007669"/>
    <property type="project" value="TreeGrafter"/>
</dbReference>
<feature type="region of interest" description="Disordered" evidence="2">
    <location>
        <begin position="256"/>
        <end position="278"/>
    </location>
</feature>
<reference evidence="5 6" key="1">
    <citation type="submission" date="2020-03" db="EMBL/GenBank/DDBJ databases">
        <title>Metabolic flexibility allows generalist bacteria to become dominant in a frequently disturbed ecosystem.</title>
        <authorList>
            <person name="Chen Y.-J."/>
            <person name="Leung P.M."/>
            <person name="Bay S.K."/>
            <person name="Hugenholtz P."/>
            <person name="Kessler A.J."/>
            <person name="Shelley G."/>
            <person name="Waite D.W."/>
            <person name="Cook P.L."/>
            <person name="Greening C."/>
        </authorList>
    </citation>
    <scope>NUCLEOTIDE SEQUENCE [LARGE SCALE GENOMIC DNA]</scope>
    <source>
        <strain evidence="5">SS_bin_28</strain>
    </source>
</reference>
<name>A0A7Y2E908_UNCEI</name>
<sequence length="316" mass="34027">MTKPRSYKFTLRPSIGKKTMVLEGHVAWLLLPLLVVCVLAFVGYRTFQAHRTLTQQAAASQELTEELETLRLQNKKLALLESELSELRELQEQMLRLAGIEAVLGVDMDLIEEIHDAQRDGASTGELLVWPAQGFFLRGYSKTHRAVDIAGDRGQTVVASGSGSVEYVGSDRYEGRKVRIAHDDTTKTIYSGLSLSLVSVGDSVRVGQVVGLIGASQGDRAHVHFEVLQDWNPVDPSLHIRQEPPAFLPEDELEGITPDHQSIAPPTSSADTDTLTSAGDSLLAPGVIGMSVTGRSISINPTGSAADSAASDTSSN</sequence>
<evidence type="ECO:0000256" key="1">
    <source>
        <dbReference type="SAM" id="Coils"/>
    </source>
</evidence>
<protein>
    <submittedName>
        <fullName evidence="5">Peptidoglycan DD-metalloendopeptidase family protein</fullName>
    </submittedName>
</protein>
<feature type="domain" description="M23ase beta-sheet core" evidence="4">
    <location>
        <begin position="143"/>
        <end position="236"/>
    </location>
</feature>
<keyword evidence="1" id="KW-0175">Coiled coil</keyword>
<organism evidence="5 6">
    <name type="scientific">Eiseniibacteriota bacterium</name>
    <dbReference type="NCBI Taxonomy" id="2212470"/>
    <lineage>
        <taxon>Bacteria</taxon>
        <taxon>Candidatus Eiseniibacteriota</taxon>
    </lineage>
</organism>
<feature type="coiled-coil region" evidence="1">
    <location>
        <begin position="53"/>
        <end position="97"/>
    </location>
</feature>
<dbReference type="CDD" id="cd12797">
    <property type="entry name" value="M23_peptidase"/>
    <property type="match status" value="1"/>
</dbReference>
<dbReference type="Pfam" id="PF01551">
    <property type="entry name" value="Peptidase_M23"/>
    <property type="match status" value="1"/>
</dbReference>
<feature type="compositionally biased region" description="Low complexity" evidence="2">
    <location>
        <begin position="304"/>
        <end position="316"/>
    </location>
</feature>
<dbReference type="SUPFAM" id="SSF51261">
    <property type="entry name" value="Duplicated hybrid motif"/>
    <property type="match status" value="1"/>
</dbReference>
<feature type="region of interest" description="Disordered" evidence="2">
    <location>
        <begin position="295"/>
        <end position="316"/>
    </location>
</feature>
<dbReference type="Gene3D" id="2.70.70.10">
    <property type="entry name" value="Glucose Permease (Domain IIA)"/>
    <property type="match status" value="1"/>
</dbReference>
<evidence type="ECO:0000313" key="5">
    <source>
        <dbReference type="EMBL" id="NNF06542.1"/>
    </source>
</evidence>
<evidence type="ECO:0000259" key="4">
    <source>
        <dbReference type="Pfam" id="PF01551"/>
    </source>
</evidence>
<feature type="compositionally biased region" description="Low complexity" evidence="2">
    <location>
        <begin position="267"/>
        <end position="278"/>
    </location>
</feature>